<organism evidence="2 3">
    <name type="scientific">Trichonephila inaurata madagascariensis</name>
    <dbReference type="NCBI Taxonomy" id="2747483"/>
    <lineage>
        <taxon>Eukaryota</taxon>
        <taxon>Metazoa</taxon>
        <taxon>Ecdysozoa</taxon>
        <taxon>Arthropoda</taxon>
        <taxon>Chelicerata</taxon>
        <taxon>Arachnida</taxon>
        <taxon>Araneae</taxon>
        <taxon>Araneomorphae</taxon>
        <taxon>Entelegynae</taxon>
        <taxon>Araneoidea</taxon>
        <taxon>Nephilidae</taxon>
        <taxon>Trichonephila</taxon>
        <taxon>Trichonephila inaurata</taxon>
    </lineage>
</organism>
<dbReference type="AlphaFoldDB" id="A0A8X6JKE7"/>
<name>A0A8X6JKE7_9ARAC</name>
<evidence type="ECO:0000313" key="2">
    <source>
        <dbReference type="EMBL" id="GFS38779.1"/>
    </source>
</evidence>
<keyword evidence="1" id="KW-0812">Transmembrane</keyword>
<reference evidence="2" key="1">
    <citation type="submission" date="2020-08" db="EMBL/GenBank/DDBJ databases">
        <title>Multicomponent nature underlies the extraordinary mechanical properties of spider dragline silk.</title>
        <authorList>
            <person name="Kono N."/>
            <person name="Nakamura H."/>
            <person name="Mori M."/>
            <person name="Yoshida Y."/>
            <person name="Ohtoshi R."/>
            <person name="Malay A.D."/>
            <person name="Moran D.A.P."/>
            <person name="Tomita M."/>
            <person name="Numata K."/>
            <person name="Arakawa K."/>
        </authorList>
    </citation>
    <scope>NUCLEOTIDE SEQUENCE</scope>
</reference>
<gene>
    <name evidence="2" type="ORF">TNIN_113001</name>
</gene>
<keyword evidence="1" id="KW-0472">Membrane</keyword>
<evidence type="ECO:0000313" key="3">
    <source>
        <dbReference type="Proteomes" id="UP000886998"/>
    </source>
</evidence>
<dbReference type="OrthoDB" id="7464821at2759"/>
<feature type="transmembrane region" description="Helical" evidence="1">
    <location>
        <begin position="7"/>
        <end position="26"/>
    </location>
</feature>
<protein>
    <submittedName>
        <fullName evidence="2">Uncharacterized protein</fullName>
    </submittedName>
</protein>
<sequence length="115" mass="12982">MFEVFYPFHGIFLVILHAGHSVIWIFNGNFSAECAVLPQSIRIAAIPDNAIASGVSFRDLMIAKKKIEMRKVFPVPQSSSKKYNQLVLLVIACIVLSYAMRCSGTKFRRILNKFT</sequence>
<comment type="caution">
    <text evidence="2">The sequence shown here is derived from an EMBL/GenBank/DDBJ whole genome shotgun (WGS) entry which is preliminary data.</text>
</comment>
<keyword evidence="1" id="KW-1133">Transmembrane helix</keyword>
<dbReference type="EMBL" id="BMAV01025135">
    <property type="protein sequence ID" value="GFS38779.1"/>
    <property type="molecule type" value="Genomic_DNA"/>
</dbReference>
<accession>A0A8X6JKE7</accession>
<proteinExistence type="predicted"/>
<dbReference type="Proteomes" id="UP000886998">
    <property type="component" value="Unassembled WGS sequence"/>
</dbReference>
<keyword evidence="3" id="KW-1185">Reference proteome</keyword>
<feature type="transmembrane region" description="Helical" evidence="1">
    <location>
        <begin position="83"/>
        <end position="100"/>
    </location>
</feature>
<evidence type="ECO:0000256" key="1">
    <source>
        <dbReference type="SAM" id="Phobius"/>
    </source>
</evidence>